<evidence type="ECO:0000313" key="2">
    <source>
        <dbReference type="Proteomes" id="UP000003045"/>
    </source>
</evidence>
<dbReference type="STRING" id="871571.HMPREF0580_0394"/>
<sequence>MPKPAQAPHEPQSAAHPLNAKFADNLQKMQISIVDFELCCYLSPLKTTRGSQPAPL</sequence>
<protein>
    <submittedName>
        <fullName evidence="1">Uncharacterized protein</fullName>
    </submittedName>
</protein>
<name>E0QND0_9ACTO</name>
<dbReference type="AlphaFoldDB" id="E0QND0"/>
<dbReference type="Proteomes" id="UP000003045">
    <property type="component" value="Unassembled WGS sequence"/>
</dbReference>
<dbReference type="HOGENOM" id="CLU_3009326_0_0_11"/>
<proteinExistence type="predicted"/>
<reference evidence="1" key="1">
    <citation type="submission" date="2010-08" db="EMBL/GenBank/DDBJ databases">
        <authorList>
            <person name="Muzny D."/>
            <person name="Qin X."/>
            <person name="Deng J."/>
            <person name="Jiang H."/>
            <person name="Liu Y."/>
            <person name="Qu J."/>
            <person name="Song X.-Z."/>
            <person name="Zhang L."/>
            <person name="Thornton R."/>
            <person name="Coyle M."/>
            <person name="Francisco L."/>
            <person name="Jackson L."/>
            <person name="Javaid M."/>
            <person name="Korchina V."/>
            <person name="Kovar C."/>
            <person name="Mata R."/>
            <person name="Mathew T."/>
            <person name="Ngo R."/>
            <person name="Nguyen L."/>
            <person name="Nguyen N."/>
            <person name="Okwuonu G."/>
            <person name="Ongeri F."/>
            <person name="Pham C."/>
            <person name="Simmons D."/>
            <person name="Wilczek-Boney K."/>
            <person name="Hale W."/>
            <person name="Jakkamsetti A."/>
            <person name="Pham P."/>
            <person name="Ruth R."/>
            <person name="San Lucas F."/>
            <person name="Warren J."/>
            <person name="Zhang J."/>
            <person name="Zhao Z."/>
            <person name="Zhou C."/>
            <person name="Zhu D."/>
            <person name="Lee S."/>
            <person name="Bess C."/>
            <person name="Blankenburg K."/>
            <person name="Forbes L."/>
            <person name="Fu Q."/>
            <person name="Gubbala S."/>
            <person name="Hirani K."/>
            <person name="Jayaseelan J.C."/>
            <person name="Lara F."/>
            <person name="Munidasa M."/>
            <person name="Palculict T."/>
            <person name="Patil S."/>
            <person name="Pu L.-L."/>
            <person name="Saada N."/>
            <person name="Tang L."/>
            <person name="Weissenberger G."/>
            <person name="Zhu Y."/>
            <person name="Hemphill L."/>
            <person name="Shang Y."/>
            <person name="Youmans B."/>
            <person name="Ayvaz T."/>
            <person name="Ross M."/>
            <person name="Santibanez J."/>
            <person name="Aqrawi P."/>
            <person name="Gross S."/>
            <person name="Joshi V."/>
            <person name="Fowler G."/>
            <person name="Nazareth L."/>
            <person name="Reid J."/>
            <person name="Worley K."/>
            <person name="Petrosino J."/>
            <person name="Highlander S."/>
            <person name="Gibbs R."/>
        </authorList>
    </citation>
    <scope>NUCLEOTIDE SEQUENCE [LARGE SCALE GENOMIC DNA]</scope>
    <source>
        <strain evidence="1">ATCC 35239</strain>
    </source>
</reference>
<accession>E0QND0</accession>
<gene>
    <name evidence="1" type="ORF">HMPREF0580_0394</name>
</gene>
<dbReference type="EMBL" id="AEET01000012">
    <property type="protein sequence ID" value="EFM46902.1"/>
    <property type="molecule type" value="Genomic_DNA"/>
</dbReference>
<organism evidence="1 2">
    <name type="scientific">Mobiluncus mulieris ATCC 35239</name>
    <dbReference type="NCBI Taxonomy" id="871571"/>
    <lineage>
        <taxon>Bacteria</taxon>
        <taxon>Bacillati</taxon>
        <taxon>Actinomycetota</taxon>
        <taxon>Actinomycetes</taxon>
        <taxon>Actinomycetales</taxon>
        <taxon>Actinomycetaceae</taxon>
        <taxon>Mobiluncus</taxon>
    </lineage>
</organism>
<comment type="caution">
    <text evidence="1">The sequence shown here is derived from an EMBL/GenBank/DDBJ whole genome shotgun (WGS) entry which is preliminary data.</text>
</comment>
<keyword evidence="2" id="KW-1185">Reference proteome</keyword>
<evidence type="ECO:0000313" key="1">
    <source>
        <dbReference type="EMBL" id="EFM46902.1"/>
    </source>
</evidence>